<dbReference type="PANTHER" id="PTHR11461:SF211">
    <property type="entry name" value="GH10112P-RELATED"/>
    <property type="match status" value="1"/>
</dbReference>
<dbReference type="AlphaFoldDB" id="A0AA36DN15"/>
<evidence type="ECO:0000256" key="1">
    <source>
        <dbReference type="ARBA" id="ARBA00009500"/>
    </source>
</evidence>
<dbReference type="InterPro" id="IPR042185">
    <property type="entry name" value="Serpin_sf_2"/>
</dbReference>
<sequence>MLTTSNSNNTFLTAETDFGLNLLRQVPATELLVVSPVSVLFALAMVQLGAKGETRTQINKLLSGDGNDEEVSDYYASLSGHIHEATNDVKAYIANGFFLDKKFDIEEQYRSNIVKSYSAAIESLDLENNATDSAEVINTFVSNATAEKLENIINADNIEGAFSVLVNAVYFKAEWRNKFHPDKSSNSKFYSRPDREREIMFMGDFGVYRLYAEDEDMQVLSMPYTDESFALNIFLPKQKFALDGIRANITGEKVQQLLSDLSSTKLSIRIPKMRIENDYKLKEALIDMGATEMFSPNSDLSGITSTAPLRVSDAAHKALIEVDENGTTAAAATTMVMLAGSTMEQPKQFFADHPFMFILTKNKHPLFMGQFA</sequence>
<dbReference type="GO" id="GO:0004867">
    <property type="term" value="F:serine-type endopeptidase inhibitor activity"/>
    <property type="evidence" value="ECO:0007669"/>
    <property type="project" value="InterPro"/>
</dbReference>
<feature type="domain" description="Serpin" evidence="3">
    <location>
        <begin position="20"/>
        <end position="372"/>
    </location>
</feature>
<dbReference type="InterPro" id="IPR023795">
    <property type="entry name" value="Serpin_CS"/>
</dbReference>
<accession>A0AA36DN15</accession>
<evidence type="ECO:0000256" key="2">
    <source>
        <dbReference type="RuleBase" id="RU000411"/>
    </source>
</evidence>
<comment type="similarity">
    <text evidence="1 2">Belongs to the serpin family.</text>
</comment>
<name>A0AA36DN15_CYLNA</name>
<dbReference type="Gene3D" id="2.30.39.10">
    <property type="entry name" value="Alpha-1-antitrypsin, domain 1"/>
    <property type="match status" value="1"/>
</dbReference>
<dbReference type="SMART" id="SM00093">
    <property type="entry name" value="SERPIN"/>
    <property type="match status" value="1"/>
</dbReference>
<keyword evidence="5" id="KW-1185">Reference proteome</keyword>
<dbReference type="InterPro" id="IPR023796">
    <property type="entry name" value="Serpin_dom"/>
</dbReference>
<dbReference type="EMBL" id="CATQJL010000001">
    <property type="protein sequence ID" value="CAJ0589429.1"/>
    <property type="molecule type" value="Genomic_DNA"/>
</dbReference>
<dbReference type="PANTHER" id="PTHR11461">
    <property type="entry name" value="SERINE PROTEASE INHIBITOR, SERPIN"/>
    <property type="match status" value="1"/>
</dbReference>
<dbReference type="InterPro" id="IPR000215">
    <property type="entry name" value="Serpin_fam"/>
</dbReference>
<reference evidence="4" key="1">
    <citation type="submission" date="2023-07" db="EMBL/GenBank/DDBJ databases">
        <authorList>
            <consortium name="CYATHOMIX"/>
        </authorList>
    </citation>
    <scope>NUCLEOTIDE SEQUENCE</scope>
    <source>
        <strain evidence="4">N/A</strain>
    </source>
</reference>
<evidence type="ECO:0000259" key="3">
    <source>
        <dbReference type="SMART" id="SM00093"/>
    </source>
</evidence>
<dbReference type="GO" id="GO:0005615">
    <property type="term" value="C:extracellular space"/>
    <property type="evidence" value="ECO:0007669"/>
    <property type="project" value="InterPro"/>
</dbReference>
<proteinExistence type="inferred from homology"/>
<dbReference type="Proteomes" id="UP001176961">
    <property type="component" value="Unassembled WGS sequence"/>
</dbReference>
<dbReference type="PROSITE" id="PS00284">
    <property type="entry name" value="SERPIN"/>
    <property type="match status" value="1"/>
</dbReference>
<comment type="caution">
    <text evidence="4">The sequence shown here is derived from an EMBL/GenBank/DDBJ whole genome shotgun (WGS) entry which is preliminary data.</text>
</comment>
<protein>
    <recommendedName>
        <fullName evidence="3">Serpin domain-containing protein</fullName>
    </recommendedName>
</protein>
<evidence type="ECO:0000313" key="5">
    <source>
        <dbReference type="Proteomes" id="UP001176961"/>
    </source>
</evidence>
<dbReference type="Pfam" id="PF00079">
    <property type="entry name" value="Serpin"/>
    <property type="match status" value="1"/>
</dbReference>
<evidence type="ECO:0000313" key="4">
    <source>
        <dbReference type="EMBL" id="CAJ0589429.1"/>
    </source>
</evidence>
<dbReference type="SUPFAM" id="SSF56574">
    <property type="entry name" value="Serpins"/>
    <property type="match status" value="1"/>
</dbReference>
<organism evidence="4 5">
    <name type="scientific">Cylicocyclus nassatus</name>
    <name type="common">Nematode worm</name>
    <dbReference type="NCBI Taxonomy" id="53992"/>
    <lineage>
        <taxon>Eukaryota</taxon>
        <taxon>Metazoa</taxon>
        <taxon>Ecdysozoa</taxon>
        <taxon>Nematoda</taxon>
        <taxon>Chromadorea</taxon>
        <taxon>Rhabditida</taxon>
        <taxon>Rhabditina</taxon>
        <taxon>Rhabditomorpha</taxon>
        <taxon>Strongyloidea</taxon>
        <taxon>Strongylidae</taxon>
        <taxon>Cylicocyclus</taxon>
    </lineage>
</organism>
<gene>
    <name evidence="4" type="ORF">CYNAS_LOCUS1412</name>
</gene>
<dbReference type="InterPro" id="IPR036186">
    <property type="entry name" value="Serpin_sf"/>
</dbReference>
<dbReference type="Gene3D" id="3.30.497.10">
    <property type="entry name" value="Antithrombin, subunit I, domain 2"/>
    <property type="match status" value="1"/>
</dbReference>
<dbReference type="InterPro" id="IPR042178">
    <property type="entry name" value="Serpin_sf_1"/>
</dbReference>